<dbReference type="OrthoDB" id="394852at2"/>
<dbReference type="GO" id="GO:0005524">
    <property type="term" value="F:ATP binding"/>
    <property type="evidence" value="ECO:0007669"/>
    <property type="project" value="UniProtKB-KW"/>
</dbReference>
<organism evidence="10 11">
    <name type="scientific">Denitrobaculum tricleocarpae</name>
    <dbReference type="NCBI Taxonomy" id="2591009"/>
    <lineage>
        <taxon>Bacteria</taxon>
        <taxon>Pseudomonadati</taxon>
        <taxon>Pseudomonadota</taxon>
        <taxon>Alphaproteobacteria</taxon>
        <taxon>Rhodospirillales</taxon>
        <taxon>Rhodospirillaceae</taxon>
        <taxon>Denitrobaculum</taxon>
    </lineage>
</organism>
<dbReference type="PANTHER" id="PTHR43875">
    <property type="entry name" value="MALTODEXTRIN IMPORT ATP-BINDING PROTEIN MSMX"/>
    <property type="match status" value="1"/>
</dbReference>
<evidence type="ECO:0000256" key="5">
    <source>
        <dbReference type="ARBA" id="ARBA00022840"/>
    </source>
</evidence>
<evidence type="ECO:0000259" key="9">
    <source>
        <dbReference type="PROSITE" id="PS50893"/>
    </source>
</evidence>
<keyword evidence="3" id="KW-1003">Cell membrane</keyword>
<dbReference type="PROSITE" id="PS00211">
    <property type="entry name" value="ABC_TRANSPORTER_1"/>
    <property type="match status" value="1"/>
</dbReference>
<dbReference type="PROSITE" id="PS50893">
    <property type="entry name" value="ABC_TRANSPORTER_2"/>
    <property type="match status" value="1"/>
</dbReference>
<keyword evidence="7" id="KW-0472">Membrane</keyword>
<dbReference type="AlphaFoldDB" id="A0A545T3W7"/>
<sequence>MKGVGIEVRALTKRWEETTAVDAVSFSASAGQFTVLLGPSGCGKSTTLRLIAGLEEASSGQILIDGDDVTRQPPNKRKISMVFQSYALFPHLSVAENILFGLKVRRVPAREQSDRLEKTAALLGLSDLLKRRPSQLSGGQQQRVALGRAIIAEKPICLMDEPLSNLDAKLRHEMRIELRALQQKLGLTMVYVTHDQAEAISMADKIIVLNGGRVEQAATPRALYETPASLFAARFIGTPPMNLLRLARQDGGWMIAGDAAPFAKQFEGPLPDELYFGVRPEDLSLAGEGGVPAVVEAVEYLGADNMIDCRIGTERLTARLPHHFKITPGETIRLTWAPGAAHLFNALTEERLEEASRLLARSAGPPRDETRELSAPPASAAQGPR</sequence>
<evidence type="ECO:0000256" key="3">
    <source>
        <dbReference type="ARBA" id="ARBA00022475"/>
    </source>
</evidence>
<evidence type="ECO:0000256" key="1">
    <source>
        <dbReference type="ARBA" id="ARBA00005417"/>
    </source>
</evidence>
<feature type="region of interest" description="Disordered" evidence="8">
    <location>
        <begin position="357"/>
        <end position="385"/>
    </location>
</feature>
<evidence type="ECO:0000313" key="10">
    <source>
        <dbReference type="EMBL" id="TQV71906.1"/>
    </source>
</evidence>
<dbReference type="Pfam" id="PF08402">
    <property type="entry name" value="TOBE_2"/>
    <property type="match status" value="1"/>
</dbReference>
<gene>
    <name evidence="10" type="ORF">FKG95_26370</name>
</gene>
<dbReference type="Pfam" id="PF00005">
    <property type="entry name" value="ABC_tran"/>
    <property type="match status" value="1"/>
</dbReference>
<dbReference type="EMBL" id="VHSH01000013">
    <property type="protein sequence ID" value="TQV71906.1"/>
    <property type="molecule type" value="Genomic_DNA"/>
</dbReference>
<dbReference type="GO" id="GO:0016887">
    <property type="term" value="F:ATP hydrolysis activity"/>
    <property type="evidence" value="ECO:0007669"/>
    <property type="project" value="InterPro"/>
</dbReference>
<dbReference type="PANTHER" id="PTHR43875:SF15">
    <property type="entry name" value="TREHALOSE IMPORT ATP-BINDING PROTEIN SUGC"/>
    <property type="match status" value="1"/>
</dbReference>
<dbReference type="SMART" id="SM00382">
    <property type="entry name" value="AAA"/>
    <property type="match status" value="1"/>
</dbReference>
<feature type="domain" description="ABC transporter" evidence="9">
    <location>
        <begin position="6"/>
        <end position="236"/>
    </location>
</feature>
<name>A0A545T3W7_9PROT</name>
<dbReference type="SUPFAM" id="SSF50331">
    <property type="entry name" value="MOP-like"/>
    <property type="match status" value="1"/>
</dbReference>
<evidence type="ECO:0000313" key="11">
    <source>
        <dbReference type="Proteomes" id="UP000315252"/>
    </source>
</evidence>
<accession>A0A545T3W7</accession>
<protein>
    <submittedName>
        <fullName evidence="10">ABC transporter ATP-binding protein</fullName>
    </submittedName>
</protein>
<dbReference type="InterPro" id="IPR003439">
    <property type="entry name" value="ABC_transporter-like_ATP-bd"/>
</dbReference>
<comment type="caution">
    <text evidence="10">The sequence shown here is derived from an EMBL/GenBank/DDBJ whole genome shotgun (WGS) entry which is preliminary data.</text>
</comment>
<comment type="similarity">
    <text evidence="1">Belongs to the ABC transporter superfamily.</text>
</comment>
<keyword evidence="11" id="KW-1185">Reference proteome</keyword>
<dbReference type="InterPro" id="IPR008995">
    <property type="entry name" value="Mo/tungstate-bd_C_term_dom"/>
</dbReference>
<dbReference type="InterPro" id="IPR047641">
    <property type="entry name" value="ABC_transpr_MalK/UgpC-like"/>
</dbReference>
<dbReference type="InterPro" id="IPR013611">
    <property type="entry name" value="Transp-assoc_OB_typ2"/>
</dbReference>
<dbReference type="Gene3D" id="2.40.50.100">
    <property type="match status" value="1"/>
</dbReference>
<dbReference type="GO" id="GO:0055052">
    <property type="term" value="C:ATP-binding cassette (ABC) transporter complex, substrate-binding subunit-containing"/>
    <property type="evidence" value="ECO:0007669"/>
    <property type="project" value="TreeGrafter"/>
</dbReference>
<dbReference type="InterPro" id="IPR027417">
    <property type="entry name" value="P-loop_NTPase"/>
</dbReference>
<dbReference type="SUPFAM" id="SSF52540">
    <property type="entry name" value="P-loop containing nucleoside triphosphate hydrolases"/>
    <property type="match status" value="1"/>
</dbReference>
<dbReference type="FunFam" id="3.40.50.300:FF:000042">
    <property type="entry name" value="Maltose/maltodextrin ABC transporter, ATP-binding protein"/>
    <property type="match status" value="1"/>
</dbReference>
<evidence type="ECO:0000256" key="7">
    <source>
        <dbReference type="ARBA" id="ARBA00023136"/>
    </source>
</evidence>
<dbReference type="RefSeq" id="WP_142899453.1">
    <property type="nucleotide sequence ID" value="NZ_ML660064.1"/>
</dbReference>
<evidence type="ECO:0000256" key="4">
    <source>
        <dbReference type="ARBA" id="ARBA00022741"/>
    </source>
</evidence>
<dbReference type="InterPro" id="IPR017871">
    <property type="entry name" value="ABC_transporter-like_CS"/>
</dbReference>
<dbReference type="Gene3D" id="3.40.50.300">
    <property type="entry name" value="P-loop containing nucleotide triphosphate hydrolases"/>
    <property type="match status" value="1"/>
</dbReference>
<evidence type="ECO:0000256" key="6">
    <source>
        <dbReference type="ARBA" id="ARBA00022967"/>
    </source>
</evidence>
<evidence type="ECO:0000256" key="2">
    <source>
        <dbReference type="ARBA" id="ARBA00022448"/>
    </source>
</evidence>
<dbReference type="InterPro" id="IPR003593">
    <property type="entry name" value="AAA+_ATPase"/>
</dbReference>
<dbReference type="GO" id="GO:0140359">
    <property type="term" value="F:ABC-type transporter activity"/>
    <property type="evidence" value="ECO:0007669"/>
    <property type="project" value="UniProtKB-ARBA"/>
</dbReference>
<keyword evidence="6" id="KW-1278">Translocase</keyword>
<reference evidence="10 11" key="1">
    <citation type="submission" date="2019-06" db="EMBL/GenBank/DDBJ databases">
        <title>Whole genome sequence for Rhodospirillaceae sp. R148.</title>
        <authorList>
            <person name="Wang G."/>
        </authorList>
    </citation>
    <scope>NUCLEOTIDE SEQUENCE [LARGE SCALE GENOMIC DNA]</scope>
    <source>
        <strain evidence="10 11">R148</strain>
    </source>
</reference>
<keyword evidence="2" id="KW-0813">Transport</keyword>
<evidence type="ECO:0000256" key="8">
    <source>
        <dbReference type="SAM" id="MobiDB-lite"/>
    </source>
</evidence>
<dbReference type="Proteomes" id="UP000315252">
    <property type="component" value="Unassembled WGS sequence"/>
</dbReference>
<keyword evidence="5 10" id="KW-0067">ATP-binding</keyword>
<dbReference type="Gene3D" id="2.40.50.140">
    <property type="entry name" value="Nucleic acid-binding proteins"/>
    <property type="match status" value="1"/>
</dbReference>
<proteinExistence type="inferred from homology"/>
<keyword evidence="4" id="KW-0547">Nucleotide-binding</keyword>
<dbReference type="InterPro" id="IPR012340">
    <property type="entry name" value="NA-bd_OB-fold"/>
</dbReference>